<accession>A0A0G1XL56</accession>
<dbReference type="AlphaFoldDB" id="A0A0G1XL56"/>
<dbReference type="Pfam" id="PF13692">
    <property type="entry name" value="Glyco_trans_1_4"/>
    <property type="match status" value="1"/>
</dbReference>
<dbReference type="InterPro" id="IPR028098">
    <property type="entry name" value="Glyco_trans_4-like_N"/>
</dbReference>
<evidence type="ECO:0000259" key="1">
    <source>
        <dbReference type="Pfam" id="PF13439"/>
    </source>
</evidence>
<dbReference type="Gene3D" id="3.40.50.2000">
    <property type="entry name" value="Glycogen Phosphorylase B"/>
    <property type="match status" value="2"/>
</dbReference>
<dbReference type="EMBL" id="LCRI01000039">
    <property type="protein sequence ID" value="KKW32018.1"/>
    <property type="molecule type" value="Genomic_DNA"/>
</dbReference>
<organism evidence="2 3">
    <name type="scientific">Candidatus Uhrbacteria bacterium GW2011_GWA2_53_10</name>
    <dbReference type="NCBI Taxonomy" id="1618980"/>
    <lineage>
        <taxon>Bacteria</taxon>
        <taxon>Candidatus Uhriibacteriota</taxon>
    </lineage>
</organism>
<dbReference type="Proteomes" id="UP000034711">
    <property type="component" value="Unassembled WGS sequence"/>
</dbReference>
<proteinExistence type="predicted"/>
<sequence>MTIGLISNLYPPYARGGAEQIVRRTAHELDRRGHRVFILTTRPFAGWKSMRQPTVERLVGTVYRFYPPNLYHPLNDWHWPWPARAVWHLTDMWSRHIHTLHDVQLSVPSGLLMAGQDQGWMNYSPLRLWYEQQVKGIVGSPHVVISPSKFLADFYEQRGFFPMSRREVLPNPAPDVRMELPGPRQAGPLRLLYAGQLEPHKGVQLLLETLNTFDLPFELHIAGEGSLAGYVSEWAQRDSRVTYHGFESLENLVNLFAVCDGVVVPSLCFENSPTIIYESFLAGVPVVASNIGGVGELVQHGKNGYLVTPGHADELRAAFRRLAADTDQFRARQGEIRKSIAAHSLSNYVNRLEGFIRDRNGK</sequence>
<comment type="caution">
    <text evidence="2">The sequence shown here is derived from an EMBL/GenBank/DDBJ whole genome shotgun (WGS) entry which is preliminary data.</text>
</comment>
<name>A0A0G1XL56_9BACT</name>
<protein>
    <recommendedName>
        <fullName evidence="1">Glycosyltransferase subfamily 4-like N-terminal domain-containing protein</fullName>
    </recommendedName>
</protein>
<dbReference type="PANTHER" id="PTHR12526">
    <property type="entry name" value="GLYCOSYLTRANSFERASE"/>
    <property type="match status" value="1"/>
</dbReference>
<evidence type="ECO:0000313" key="3">
    <source>
        <dbReference type="Proteomes" id="UP000034711"/>
    </source>
</evidence>
<reference evidence="2 3" key="1">
    <citation type="journal article" date="2015" name="Nature">
        <title>rRNA introns, odd ribosomes, and small enigmatic genomes across a large radiation of phyla.</title>
        <authorList>
            <person name="Brown C.T."/>
            <person name="Hug L.A."/>
            <person name="Thomas B.C."/>
            <person name="Sharon I."/>
            <person name="Castelle C.J."/>
            <person name="Singh A."/>
            <person name="Wilkins M.J."/>
            <person name="Williams K.H."/>
            <person name="Banfield J.F."/>
        </authorList>
    </citation>
    <scope>NUCLEOTIDE SEQUENCE [LARGE SCALE GENOMIC DNA]</scope>
</reference>
<dbReference type="SUPFAM" id="SSF53756">
    <property type="entry name" value="UDP-Glycosyltransferase/glycogen phosphorylase"/>
    <property type="match status" value="1"/>
</dbReference>
<feature type="domain" description="Glycosyltransferase subfamily 4-like N-terminal" evidence="1">
    <location>
        <begin position="16"/>
        <end position="172"/>
    </location>
</feature>
<gene>
    <name evidence="2" type="ORF">UY77_C0039G0002</name>
</gene>
<evidence type="ECO:0000313" key="2">
    <source>
        <dbReference type="EMBL" id="KKW32018.1"/>
    </source>
</evidence>
<dbReference type="GO" id="GO:0016757">
    <property type="term" value="F:glycosyltransferase activity"/>
    <property type="evidence" value="ECO:0007669"/>
    <property type="project" value="TreeGrafter"/>
</dbReference>
<dbReference type="PANTHER" id="PTHR12526:SF635">
    <property type="entry name" value="GLYCOSYL TRANSFERASE GROUP 1"/>
    <property type="match status" value="1"/>
</dbReference>
<dbReference type="Pfam" id="PF13439">
    <property type="entry name" value="Glyco_transf_4"/>
    <property type="match status" value="1"/>
</dbReference>